<dbReference type="Proteomes" id="UP001497516">
    <property type="component" value="Chromosome 4"/>
</dbReference>
<dbReference type="EMBL" id="OZ034817">
    <property type="protein sequence ID" value="CAL1382810.1"/>
    <property type="molecule type" value="Genomic_DNA"/>
</dbReference>
<sequence>MASSRQIPIPTTDCAPSTGSDALPHEPSPPPANAPSSSSAPPAAPSPPVPRAHAGVGATNNPAAPRKSLPMRLNFTLVSPALV</sequence>
<dbReference type="AlphaFoldDB" id="A0AAV2EB90"/>
<evidence type="ECO:0000313" key="3">
    <source>
        <dbReference type="Proteomes" id="UP001497516"/>
    </source>
</evidence>
<protein>
    <submittedName>
        <fullName evidence="2">Uncharacterized protein</fullName>
    </submittedName>
</protein>
<organism evidence="2 3">
    <name type="scientific">Linum trigynum</name>
    <dbReference type="NCBI Taxonomy" id="586398"/>
    <lineage>
        <taxon>Eukaryota</taxon>
        <taxon>Viridiplantae</taxon>
        <taxon>Streptophyta</taxon>
        <taxon>Embryophyta</taxon>
        <taxon>Tracheophyta</taxon>
        <taxon>Spermatophyta</taxon>
        <taxon>Magnoliopsida</taxon>
        <taxon>eudicotyledons</taxon>
        <taxon>Gunneridae</taxon>
        <taxon>Pentapetalae</taxon>
        <taxon>rosids</taxon>
        <taxon>fabids</taxon>
        <taxon>Malpighiales</taxon>
        <taxon>Linaceae</taxon>
        <taxon>Linum</taxon>
    </lineage>
</organism>
<accession>A0AAV2EB90</accession>
<name>A0AAV2EB90_9ROSI</name>
<gene>
    <name evidence="2" type="ORF">LTRI10_LOCUS24115</name>
</gene>
<keyword evidence="3" id="KW-1185">Reference proteome</keyword>
<evidence type="ECO:0000313" key="2">
    <source>
        <dbReference type="EMBL" id="CAL1382810.1"/>
    </source>
</evidence>
<feature type="region of interest" description="Disordered" evidence="1">
    <location>
        <begin position="1"/>
        <end position="71"/>
    </location>
</feature>
<evidence type="ECO:0000256" key="1">
    <source>
        <dbReference type="SAM" id="MobiDB-lite"/>
    </source>
</evidence>
<reference evidence="2 3" key="1">
    <citation type="submission" date="2024-04" db="EMBL/GenBank/DDBJ databases">
        <authorList>
            <person name="Fracassetti M."/>
        </authorList>
    </citation>
    <scope>NUCLEOTIDE SEQUENCE [LARGE SCALE GENOMIC DNA]</scope>
</reference>
<proteinExistence type="predicted"/>